<sequence>MPIPSADSPAAAGLAFIDLSCGDLHYMASVLRKACLDSGFFYVVNHGVEDIEHVFAESKRFFVLSTEEKMKVVRNKKNRGYTPFQDEMLDPLKQTKGDCKEGFYIGPEMKEEESDIWGPKPFHGPNQWPSKDLLPGWRETMEKYHEQVLLAGRKIIRLLALALNLDMTYFEQPGVMDSPMAYVRLLHYSGEASNPEKGVYGAGAHSDYGMITLLATDGVAGLQICMDKDASPQEWEDVQPVKGAFIVNLGDMLERWSNGLFRSTLHRVVLTGEERYSIAFFLDPNFDCLVECLPACCSYSNPPRFPPITSGHYLIERYKLSYKN</sequence>
<dbReference type="InterPro" id="IPR026992">
    <property type="entry name" value="DIOX_N"/>
</dbReference>
<dbReference type="PROSITE" id="PS51471">
    <property type="entry name" value="FE2OG_OXY"/>
    <property type="match status" value="1"/>
</dbReference>
<organism evidence="7 8">
    <name type="scientific">Adiantum capillus-veneris</name>
    <name type="common">Maidenhair fern</name>
    <dbReference type="NCBI Taxonomy" id="13818"/>
    <lineage>
        <taxon>Eukaryota</taxon>
        <taxon>Viridiplantae</taxon>
        <taxon>Streptophyta</taxon>
        <taxon>Embryophyta</taxon>
        <taxon>Tracheophyta</taxon>
        <taxon>Polypodiopsida</taxon>
        <taxon>Polypodiidae</taxon>
        <taxon>Polypodiales</taxon>
        <taxon>Pteridineae</taxon>
        <taxon>Pteridaceae</taxon>
        <taxon>Vittarioideae</taxon>
        <taxon>Adiantum</taxon>
    </lineage>
</organism>
<dbReference type="Gene3D" id="2.60.120.330">
    <property type="entry name" value="B-lactam Antibiotic, Isopenicillin N Synthase, Chain"/>
    <property type="match status" value="1"/>
</dbReference>
<dbReference type="FunFam" id="2.60.120.330:FF:000006">
    <property type="entry name" value="2-oxoglutarate-Fe(II) type oxidoreductase hxnY"/>
    <property type="match status" value="1"/>
</dbReference>
<dbReference type="PANTHER" id="PTHR10209">
    <property type="entry name" value="OXIDOREDUCTASE, 2OG-FE II OXYGENASE FAMILY PROTEIN"/>
    <property type="match status" value="1"/>
</dbReference>
<evidence type="ECO:0000256" key="2">
    <source>
        <dbReference type="ARBA" id="ARBA00022723"/>
    </source>
</evidence>
<dbReference type="AlphaFoldDB" id="A0A9D4UY64"/>
<dbReference type="Pfam" id="PF03171">
    <property type="entry name" value="2OG-FeII_Oxy"/>
    <property type="match status" value="1"/>
</dbReference>
<keyword evidence="3 5" id="KW-0560">Oxidoreductase</keyword>
<dbReference type="SUPFAM" id="SSF51197">
    <property type="entry name" value="Clavaminate synthase-like"/>
    <property type="match status" value="1"/>
</dbReference>
<dbReference type="GO" id="GO:0051213">
    <property type="term" value="F:dioxygenase activity"/>
    <property type="evidence" value="ECO:0007669"/>
    <property type="project" value="UniProtKB-ARBA"/>
</dbReference>
<dbReference type="Proteomes" id="UP000886520">
    <property type="component" value="Chromosome 8"/>
</dbReference>
<comment type="caution">
    <text evidence="7">The sequence shown here is derived from an EMBL/GenBank/DDBJ whole genome shotgun (WGS) entry which is preliminary data.</text>
</comment>
<evidence type="ECO:0000256" key="4">
    <source>
        <dbReference type="ARBA" id="ARBA00023004"/>
    </source>
</evidence>
<dbReference type="InterPro" id="IPR027443">
    <property type="entry name" value="IPNS-like_sf"/>
</dbReference>
<protein>
    <recommendedName>
        <fullName evidence="6">Fe2OG dioxygenase domain-containing protein</fullName>
    </recommendedName>
</protein>
<dbReference type="Pfam" id="PF14226">
    <property type="entry name" value="DIOX_N"/>
    <property type="match status" value="1"/>
</dbReference>
<dbReference type="EMBL" id="JABFUD020000008">
    <property type="protein sequence ID" value="KAI5076174.1"/>
    <property type="molecule type" value="Genomic_DNA"/>
</dbReference>
<dbReference type="PANTHER" id="PTHR10209:SF590">
    <property type="entry name" value="2-OXOGLUTARATE (2OG) AND FE(II)-DEPENDENT OXYGENASE SUPERFAMILY PROTEIN"/>
    <property type="match status" value="1"/>
</dbReference>
<dbReference type="InterPro" id="IPR044861">
    <property type="entry name" value="IPNS-like_FE2OG_OXY"/>
</dbReference>
<gene>
    <name evidence="7" type="ORF">GOP47_0008239</name>
</gene>
<proteinExistence type="inferred from homology"/>
<evidence type="ECO:0000256" key="3">
    <source>
        <dbReference type="ARBA" id="ARBA00023002"/>
    </source>
</evidence>
<evidence type="ECO:0000259" key="6">
    <source>
        <dbReference type="PROSITE" id="PS51471"/>
    </source>
</evidence>
<evidence type="ECO:0000313" key="8">
    <source>
        <dbReference type="Proteomes" id="UP000886520"/>
    </source>
</evidence>
<evidence type="ECO:0000256" key="5">
    <source>
        <dbReference type="RuleBase" id="RU003682"/>
    </source>
</evidence>
<keyword evidence="4 5" id="KW-0408">Iron</keyword>
<name>A0A9D4UY64_ADICA</name>
<dbReference type="OrthoDB" id="288590at2759"/>
<dbReference type="PRINTS" id="PR00682">
    <property type="entry name" value="IPNSYNTHASE"/>
</dbReference>
<comment type="similarity">
    <text evidence="1 5">Belongs to the iron/ascorbate-dependent oxidoreductase family.</text>
</comment>
<keyword evidence="2 5" id="KW-0479">Metal-binding</keyword>
<dbReference type="GO" id="GO:0046872">
    <property type="term" value="F:metal ion binding"/>
    <property type="evidence" value="ECO:0007669"/>
    <property type="project" value="UniProtKB-KW"/>
</dbReference>
<dbReference type="InterPro" id="IPR005123">
    <property type="entry name" value="Oxoglu/Fe-dep_dioxygenase_dom"/>
</dbReference>
<accession>A0A9D4UY64</accession>
<evidence type="ECO:0000256" key="1">
    <source>
        <dbReference type="ARBA" id="ARBA00008056"/>
    </source>
</evidence>
<reference evidence="7" key="1">
    <citation type="submission" date="2021-01" db="EMBL/GenBank/DDBJ databases">
        <title>Adiantum capillus-veneris genome.</title>
        <authorList>
            <person name="Fang Y."/>
            <person name="Liao Q."/>
        </authorList>
    </citation>
    <scope>NUCLEOTIDE SEQUENCE</scope>
    <source>
        <strain evidence="7">H3</strain>
        <tissue evidence="7">Leaf</tissue>
    </source>
</reference>
<keyword evidence="8" id="KW-1185">Reference proteome</keyword>
<feature type="domain" description="Fe2OG dioxygenase" evidence="6">
    <location>
        <begin position="179"/>
        <end position="284"/>
    </location>
</feature>
<evidence type="ECO:0000313" key="7">
    <source>
        <dbReference type="EMBL" id="KAI5076174.1"/>
    </source>
</evidence>